<proteinExistence type="predicted"/>
<evidence type="ECO:0000313" key="2">
    <source>
        <dbReference type="EMBL" id="QHT12285.1"/>
    </source>
</evidence>
<name>A0A6C0D9H1_9ZZZZ</name>
<dbReference type="EMBL" id="MN739543">
    <property type="protein sequence ID" value="QHT12285.1"/>
    <property type="molecule type" value="Genomic_DNA"/>
</dbReference>
<protein>
    <submittedName>
        <fullName evidence="2">Uncharacterized protein</fullName>
    </submittedName>
</protein>
<accession>A0A6C0D9H1</accession>
<sequence>MVKRKNMRKTQKGAGYSFGQAVAPEAPYAQEVIGGPKLTPDCLAATRPGLASTLPGTGGLPGFAGGARNLANSEGISQAQAIGSPLMKGGRYTYDVGAGPLTGSAGPAMGSYPVVSRIGCEGGLVNTSPSGAQPNPTPLQNGGVGGVDSAYYIAPTAGYSNGASSWVGSTGAPSLVQIPFDARIANPACNKTGGGKRKMRKSRRSKRKGNRKSRKTRR</sequence>
<dbReference type="AlphaFoldDB" id="A0A6C0D9H1"/>
<evidence type="ECO:0000256" key="1">
    <source>
        <dbReference type="SAM" id="MobiDB-lite"/>
    </source>
</evidence>
<feature type="compositionally biased region" description="Basic residues" evidence="1">
    <location>
        <begin position="194"/>
        <end position="218"/>
    </location>
</feature>
<reference evidence="2" key="1">
    <citation type="journal article" date="2020" name="Nature">
        <title>Giant virus diversity and host interactions through global metagenomics.</title>
        <authorList>
            <person name="Schulz F."/>
            <person name="Roux S."/>
            <person name="Paez-Espino D."/>
            <person name="Jungbluth S."/>
            <person name="Walsh D.A."/>
            <person name="Denef V.J."/>
            <person name="McMahon K.D."/>
            <person name="Konstantinidis K.T."/>
            <person name="Eloe-Fadrosh E.A."/>
            <person name="Kyrpides N.C."/>
            <person name="Woyke T."/>
        </authorList>
    </citation>
    <scope>NUCLEOTIDE SEQUENCE</scope>
    <source>
        <strain evidence="2">GVMAG-M-3300023174-129</strain>
    </source>
</reference>
<organism evidence="2">
    <name type="scientific">viral metagenome</name>
    <dbReference type="NCBI Taxonomy" id="1070528"/>
    <lineage>
        <taxon>unclassified sequences</taxon>
        <taxon>metagenomes</taxon>
        <taxon>organismal metagenomes</taxon>
    </lineage>
</organism>
<feature type="region of interest" description="Disordered" evidence="1">
    <location>
        <begin position="185"/>
        <end position="218"/>
    </location>
</feature>